<dbReference type="PANTHER" id="PTHR46268:SF6">
    <property type="entry name" value="UNIVERSAL STRESS PROTEIN UP12"/>
    <property type="match status" value="1"/>
</dbReference>
<dbReference type="SUPFAM" id="SSF52402">
    <property type="entry name" value="Adenine nucleotide alpha hydrolases-like"/>
    <property type="match status" value="1"/>
</dbReference>
<feature type="non-terminal residue" evidence="3">
    <location>
        <position position="175"/>
    </location>
</feature>
<dbReference type="Pfam" id="PF00582">
    <property type="entry name" value="Usp"/>
    <property type="match status" value="1"/>
</dbReference>
<name>A0ABY2BNV0_9ACTN</name>
<evidence type="ECO:0000256" key="1">
    <source>
        <dbReference type="ARBA" id="ARBA00008791"/>
    </source>
</evidence>
<evidence type="ECO:0000313" key="3">
    <source>
        <dbReference type="EMBL" id="TCO26109.1"/>
    </source>
</evidence>
<dbReference type="InterPro" id="IPR006015">
    <property type="entry name" value="Universal_stress_UspA"/>
</dbReference>
<evidence type="ECO:0000259" key="2">
    <source>
        <dbReference type="Pfam" id="PF00582"/>
    </source>
</evidence>
<sequence length="175" mass="18120">MCAQHRPTIVVGIDGSRDGLLALDWAVDLAARRGWTIRAIHVLDETRPTHPLPATSGPDDGTEVLDDAADELERLGFTDATLDLRLGHPAVILLAAATDAALLVTGRRGAGGFDELVVGSVSQVCAACAQTALVVVPDTWKPDEPEFGLVAVGVDGSPSCQAALGFAFEAAAERG</sequence>
<dbReference type="InterPro" id="IPR014729">
    <property type="entry name" value="Rossmann-like_a/b/a_fold"/>
</dbReference>
<dbReference type="InterPro" id="IPR006016">
    <property type="entry name" value="UspA"/>
</dbReference>
<organism evidence="3 4">
    <name type="scientific">Kribbella orskensis</name>
    <dbReference type="NCBI Taxonomy" id="2512216"/>
    <lineage>
        <taxon>Bacteria</taxon>
        <taxon>Bacillati</taxon>
        <taxon>Actinomycetota</taxon>
        <taxon>Actinomycetes</taxon>
        <taxon>Propionibacteriales</taxon>
        <taxon>Kribbellaceae</taxon>
        <taxon>Kribbella</taxon>
    </lineage>
</organism>
<dbReference type="Gene3D" id="3.40.50.620">
    <property type="entry name" value="HUPs"/>
    <property type="match status" value="2"/>
</dbReference>
<keyword evidence="4" id="KW-1185">Reference proteome</keyword>
<evidence type="ECO:0000313" key="4">
    <source>
        <dbReference type="Proteomes" id="UP000295818"/>
    </source>
</evidence>
<dbReference type="PRINTS" id="PR01438">
    <property type="entry name" value="UNVRSLSTRESS"/>
</dbReference>
<proteinExistence type="inferred from homology"/>
<protein>
    <submittedName>
        <fullName evidence="3">Nucleotide-binding universal stress UspA family protein</fullName>
    </submittedName>
</protein>
<dbReference type="PANTHER" id="PTHR46268">
    <property type="entry name" value="STRESS RESPONSE PROTEIN NHAX"/>
    <property type="match status" value="1"/>
</dbReference>
<accession>A0ABY2BNV0</accession>
<comment type="similarity">
    <text evidence="1">Belongs to the universal stress protein A family.</text>
</comment>
<dbReference type="Proteomes" id="UP000295818">
    <property type="component" value="Unassembled WGS sequence"/>
</dbReference>
<dbReference type="CDD" id="cd00293">
    <property type="entry name" value="USP-like"/>
    <property type="match status" value="1"/>
</dbReference>
<dbReference type="EMBL" id="SLWM01000004">
    <property type="protein sequence ID" value="TCO26109.1"/>
    <property type="molecule type" value="Genomic_DNA"/>
</dbReference>
<feature type="domain" description="UspA" evidence="2">
    <location>
        <begin position="8"/>
        <end position="137"/>
    </location>
</feature>
<dbReference type="RefSeq" id="WP_132188908.1">
    <property type="nucleotide sequence ID" value="NZ_SLWM01000004.1"/>
</dbReference>
<comment type="caution">
    <text evidence="3">The sequence shown here is derived from an EMBL/GenBank/DDBJ whole genome shotgun (WGS) entry which is preliminary data.</text>
</comment>
<reference evidence="3 4" key="1">
    <citation type="journal article" date="2015" name="Stand. Genomic Sci.">
        <title>Genomic Encyclopedia of Bacterial and Archaeal Type Strains, Phase III: the genomes of soil and plant-associated and newly described type strains.</title>
        <authorList>
            <person name="Whitman W.B."/>
            <person name="Woyke T."/>
            <person name="Klenk H.P."/>
            <person name="Zhou Y."/>
            <person name="Lilburn T.G."/>
            <person name="Beck B.J."/>
            <person name="De Vos P."/>
            <person name="Vandamme P."/>
            <person name="Eisen J.A."/>
            <person name="Garrity G."/>
            <person name="Hugenholtz P."/>
            <person name="Kyrpides N.C."/>
        </authorList>
    </citation>
    <scope>NUCLEOTIDE SEQUENCE [LARGE SCALE GENOMIC DNA]</scope>
    <source>
        <strain evidence="3 4">VKM Ac-2538</strain>
    </source>
</reference>
<gene>
    <name evidence="3" type="ORF">EV644_104613</name>
</gene>